<organism evidence="2 3">
    <name type="scientific">Anaerobacillus alkalidiazotrophicus</name>
    <dbReference type="NCBI Taxonomy" id="472963"/>
    <lineage>
        <taxon>Bacteria</taxon>
        <taxon>Bacillati</taxon>
        <taxon>Bacillota</taxon>
        <taxon>Bacilli</taxon>
        <taxon>Bacillales</taxon>
        <taxon>Bacillaceae</taxon>
        <taxon>Anaerobacillus</taxon>
    </lineage>
</organism>
<keyword evidence="3" id="KW-1185">Reference proteome</keyword>
<keyword evidence="1" id="KW-0472">Membrane</keyword>
<dbReference type="AlphaFoldDB" id="A0A1S2M2N6"/>
<accession>A0A1S2M2N6</accession>
<dbReference type="EMBL" id="MLQS01000023">
    <property type="protein sequence ID" value="OIJ19012.1"/>
    <property type="molecule type" value="Genomic_DNA"/>
</dbReference>
<gene>
    <name evidence="2" type="ORF">BKP45_14930</name>
</gene>
<dbReference type="RefSeq" id="WP_071390487.1">
    <property type="nucleotide sequence ID" value="NZ_MLQS01000023.1"/>
</dbReference>
<sequence length="71" mass="7770">MKNLNAVALFLYIPAIGAVIFGIFVQREFDMSDGLNLLVSIGSLFGGFLLLGIAEVIRLLSKVSRQIDENK</sequence>
<protein>
    <submittedName>
        <fullName evidence="2">Uncharacterized protein</fullName>
    </submittedName>
</protein>
<dbReference type="STRING" id="472963.BKP45_14930"/>
<keyword evidence="1" id="KW-1133">Transmembrane helix</keyword>
<reference evidence="2 3" key="1">
    <citation type="submission" date="2016-10" db="EMBL/GenBank/DDBJ databases">
        <title>Draft genome sequences of four alkaliphilic bacteria belonging to the Anaerobacillus genus.</title>
        <authorList>
            <person name="Bassil N.M."/>
            <person name="Lloyd J.R."/>
        </authorList>
    </citation>
    <scope>NUCLEOTIDE SEQUENCE [LARGE SCALE GENOMIC DNA]</scope>
    <source>
        <strain evidence="2 3">DSM 22531</strain>
    </source>
</reference>
<comment type="caution">
    <text evidence="2">The sequence shown here is derived from an EMBL/GenBank/DDBJ whole genome shotgun (WGS) entry which is preliminary data.</text>
</comment>
<keyword evidence="1" id="KW-0812">Transmembrane</keyword>
<dbReference type="OrthoDB" id="9941741at2"/>
<feature type="transmembrane region" description="Helical" evidence="1">
    <location>
        <begin position="37"/>
        <end position="57"/>
    </location>
</feature>
<evidence type="ECO:0000313" key="2">
    <source>
        <dbReference type="EMBL" id="OIJ19012.1"/>
    </source>
</evidence>
<evidence type="ECO:0000313" key="3">
    <source>
        <dbReference type="Proteomes" id="UP000180057"/>
    </source>
</evidence>
<name>A0A1S2M2N6_9BACI</name>
<dbReference type="Proteomes" id="UP000180057">
    <property type="component" value="Unassembled WGS sequence"/>
</dbReference>
<evidence type="ECO:0000256" key="1">
    <source>
        <dbReference type="SAM" id="Phobius"/>
    </source>
</evidence>
<proteinExistence type="predicted"/>
<feature type="transmembrane region" description="Helical" evidence="1">
    <location>
        <begin position="7"/>
        <end position="25"/>
    </location>
</feature>